<sequence length="92" mass="10299">MSFTGKNDPIQDAIDALLSEMEDYSGADKEYGDIADNLIKLTEAERNRSFRKLSKDTIFVAAANLISIFAVTHYEQFGLISSRAIGMLLRHK</sequence>
<keyword evidence="1" id="KW-0812">Transmembrane</keyword>
<evidence type="ECO:0000313" key="2">
    <source>
        <dbReference type="EMBL" id="DAE25290.1"/>
    </source>
</evidence>
<evidence type="ECO:0000256" key="1">
    <source>
        <dbReference type="SAM" id="Phobius"/>
    </source>
</evidence>
<keyword evidence="1" id="KW-1133">Transmembrane helix</keyword>
<proteinExistence type="predicted"/>
<dbReference type="EMBL" id="BK015796">
    <property type="protein sequence ID" value="DAE25290.1"/>
    <property type="molecule type" value="Genomic_DNA"/>
</dbReference>
<organism evidence="2">
    <name type="scientific">Siphoviridae sp. ctj7g1</name>
    <dbReference type="NCBI Taxonomy" id="2826438"/>
    <lineage>
        <taxon>Viruses</taxon>
        <taxon>Duplodnaviria</taxon>
        <taxon>Heunggongvirae</taxon>
        <taxon>Uroviricota</taxon>
        <taxon>Caudoviricetes</taxon>
    </lineage>
</organism>
<protein>
    <submittedName>
        <fullName evidence="2">Uncharacterized protein</fullName>
    </submittedName>
</protein>
<name>A0A8S5R2B2_9CAUD</name>
<accession>A0A8S5R2B2</accession>
<reference evidence="2" key="1">
    <citation type="journal article" date="2021" name="Proc. Natl. Acad. Sci. U.S.A.">
        <title>A Catalog of Tens of Thousands of Viruses from Human Metagenomes Reveals Hidden Associations with Chronic Diseases.</title>
        <authorList>
            <person name="Tisza M.J."/>
            <person name="Buck C.B."/>
        </authorList>
    </citation>
    <scope>NUCLEOTIDE SEQUENCE</scope>
    <source>
        <strain evidence="2">Ctj7g1</strain>
    </source>
</reference>
<feature type="transmembrane region" description="Helical" evidence="1">
    <location>
        <begin position="56"/>
        <end position="74"/>
    </location>
</feature>
<keyword evidence="1" id="KW-0472">Membrane</keyword>